<feature type="region of interest" description="Disordered" evidence="1">
    <location>
        <begin position="1"/>
        <end position="72"/>
    </location>
</feature>
<proteinExistence type="predicted"/>
<feature type="compositionally biased region" description="Low complexity" evidence="1">
    <location>
        <begin position="26"/>
        <end position="69"/>
    </location>
</feature>
<dbReference type="EMBL" id="SRLO01002955">
    <property type="protein sequence ID" value="TNN32059.1"/>
    <property type="molecule type" value="Genomic_DNA"/>
</dbReference>
<accession>A0A4Z2ETC1</accession>
<protein>
    <submittedName>
        <fullName evidence="2">Uncharacterized protein</fullName>
    </submittedName>
</protein>
<dbReference type="Proteomes" id="UP000314294">
    <property type="component" value="Unassembled WGS sequence"/>
</dbReference>
<evidence type="ECO:0000313" key="2">
    <source>
        <dbReference type="EMBL" id="TNN32059.1"/>
    </source>
</evidence>
<keyword evidence="3" id="KW-1185">Reference proteome</keyword>
<dbReference type="AlphaFoldDB" id="A0A4Z2ETC1"/>
<comment type="caution">
    <text evidence="2">The sequence shown here is derived from an EMBL/GenBank/DDBJ whole genome shotgun (WGS) entry which is preliminary data.</text>
</comment>
<gene>
    <name evidence="2" type="ORF">EYF80_057782</name>
</gene>
<organism evidence="2 3">
    <name type="scientific">Liparis tanakae</name>
    <name type="common">Tanaka's snailfish</name>
    <dbReference type="NCBI Taxonomy" id="230148"/>
    <lineage>
        <taxon>Eukaryota</taxon>
        <taxon>Metazoa</taxon>
        <taxon>Chordata</taxon>
        <taxon>Craniata</taxon>
        <taxon>Vertebrata</taxon>
        <taxon>Euteleostomi</taxon>
        <taxon>Actinopterygii</taxon>
        <taxon>Neopterygii</taxon>
        <taxon>Teleostei</taxon>
        <taxon>Neoteleostei</taxon>
        <taxon>Acanthomorphata</taxon>
        <taxon>Eupercaria</taxon>
        <taxon>Perciformes</taxon>
        <taxon>Cottioidei</taxon>
        <taxon>Cottales</taxon>
        <taxon>Liparidae</taxon>
        <taxon>Liparis</taxon>
    </lineage>
</organism>
<evidence type="ECO:0000256" key="1">
    <source>
        <dbReference type="SAM" id="MobiDB-lite"/>
    </source>
</evidence>
<reference evidence="2 3" key="1">
    <citation type="submission" date="2019-03" db="EMBL/GenBank/DDBJ databases">
        <title>First draft genome of Liparis tanakae, snailfish: a comprehensive survey of snailfish specific genes.</title>
        <authorList>
            <person name="Kim W."/>
            <person name="Song I."/>
            <person name="Jeong J.-H."/>
            <person name="Kim D."/>
            <person name="Kim S."/>
            <person name="Ryu S."/>
            <person name="Song J.Y."/>
            <person name="Lee S.K."/>
        </authorList>
    </citation>
    <scope>NUCLEOTIDE SEQUENCE [LARGE SCALE GENOMIC DNA]</scope>
    <source>
        <tissue evidence="2">Muscle</tissue>
    </source>
</reference>
<name>A0A4Z2ETC1_9TELE</name>
<sequence length="82" mass="8794">MEPTHADTPCCRPRALKNRRLPEPLRPLGEEPLALGPLGEEPLALGPLGEEPLAPGPLGEEPLAPGPLRSFGTKNMFSCIFE</sequence>
<evidence type="ECO:0000313" key="3">
    <source>
        <dbReference type="Proteomes" id="UP000314294"/>
    </source>
</evidence>